<organism evidence="10 11">
    <name type="scientific">Streptomyces pactum</name>
    <dbReference type="NCBI Taxonomy" id="68249"/>
    <lineage>
        <taxon>Bacteria</taxon>
        <taxon>Bacillati</taxon>
        <taxon>Actinomycetota</taxon>
        <taxon>Actinomycetes</taxon>
        <taxon>Kitasatosporales</taxon>
        <taxon>Streptomycetaceae</taxon>
        <taxon>Streptomyces</taxon>
    </lineage>
</organism>
<keyword evidence="4 7" id="KW-1278">Translocase</keyword>
<keyword evidence="11" id="KW-1185">Reference proteome</keyword>
<evidence type="ECO:0000256" key="3">
    <source>
        <dbReference type="ARBA" id="ARBA00022723"/>
    </source>
</evidence>
<evidence type="ECO:0000256" key="4">
    <source>
        <dbReference type="ARBA" id="ARBA00022967"/>
    </source>
</evidence>
<evidence type="ECO:0000256" key="6">
    <source>
        <dbReference type="ARBA" id="ARBA00023014"/>
    </source>
</evidence>
<feature type="domain" description="4Fe-4S ferredoxin-type" evidence="9">
    <location>
        <begin position="101"/>
        <end position="130"/>
    </location>
</feature>
<reference evidence="10 11" key="1">
    <citation type="submission" date="2020-09" db="EMBL/GenBank/DDBJ databases">
        <title>Biosynthesis of the nuclear factor of activated T cells inhibitor NFAT-133 and its congeners in Streptomyces pactum.</title>
        <authorList>
            <person name="Zhou W."/>
            <person name="Posri P."/>
            <person name="Abugrain M.E."/>
            <person name="Weisberg A.J."/>
            <person name="Chang J.H."/>
            <person name="Mahmud T."/>
        </authorList>
    </citation>
    <scope>NUCLEOTIDE SEQUENCE [LARGE SCALE GENOMIC DNA]</scope>
    <source>
        <strain evidence="10 11">ATCC 27456</strain>
    </source>
</reference>
<comment type="similarity">
    <text evidence="1 7">Belongs to the complex I 23 kDa subunit family.</text>
</comment>
<dbReference type="Pfam" id="PF12838">
    <property type="entry name" value="Fer4_7"/>
    <property type="match status" value="1"/>
</dbReference>
<dbReference type="PROSITE" id="PS00198">
    <property type="entry name" value="4FE4S_FER_1"/>
    <property type="match status" value="2"/>
</dbReference>
<dbReference type="GO" id="GO:0016491">
    <property type="term" value="F:oxidoreductase activity"/>
    <property type="evidence" value="ECO:0007669"/>
    <property type="project" value="UniProtKB-KW"/>
</dbReference>
<dbReference type="PANTHER" id="PTHR10849:SF20">
    <property type="entry name" value="NADH DEHYDROGENASE [UBIQUINONE] IRON-SULFUR PROTEIN 8, MITOCHONDRIAL"/>
    <property type="match status" value="1"/>
</dbReference>
<comment type="subcellular location">
    <subcellularLocation>
        <location evidence="7">Cell membrane</location>
        <topology evidence="7">Peripheral membrane protein</topology>
    </subcellularLocation>
</comment>
<dbReference type="HAMAP" id="MF_01351">
    <property type="entry name" value="NDH1_NuoI"/>
    <property type="match status" value="1"/>
</dbReference>
<dbReference type="RefSeq" id="WP_197989029.1">
    <property type="nucleotide sequence ID" value="NZ_JACYXC010000001.1"/>
</dbReference>
<evidence type="ECO:0000256" key="8">
    <source>
        <dbReference type="SAM" id="MobiDB-lite"/>
    </source>
</evidence>
<keyword evidence="6 7" id="KW-0411">Iron-sulfur</keyword>
<dbReference type="NCBIfam" id="TIGR01971">
    <property type="entry name" value="NuoI"/>
    <property type="match status" value="1"/>
</dbReference>
<keyword evidence="10" id="KW-0560">Oxidoreductase</keyword>
<keyword evidence="7" id="KW-1003">Cell membrane</keyword>
<feature type="binding site" evidence="7">
    <location>
        <position position="68"/>
    </location>
    <ligand>
        <name>[4Fe-4S] cluster</name>
        <dbReference type="ChEBI" id="CHEBI:49883"/>
        <label>1</label>
    </ligand>
</feature>
<dbReference type="PANTHER" id="PTHR10849">
    <property type="entry name" value="NADH DEHYDROGENASE UBIQUINONE IRON-SULFUR PROTEIN 8, MITOCHONDRIAL"/>
    <property type="match status" value="1"/>
</dbReference>
<feature type="binding site" evidence="7">
    <location>
        <position position="65"/>
    </location>
    <ligand>
        <name>[4Fe-4S] cluster</name>
        <dbReference type="ChEBI" id="CHEBI:49883"/>
        <label>1</label>
    </ligand>
</feature>
<dbReference type="Gene3D" id="3.30.70.3270">
    <property type="match status" value="1"/>
</dbReference>
<dbReference type="NCBIfam" id="NF004537">
    <property type="entry name" value="PRK05888.1-3"/>
    <property type="match status" value="1"/>
</dbReference>
<dbReference type="SUPFAM" id="SSF54862">
    <property type="entry name" value="4Fe-4S ferredoxins"/>
    <property type="match status" value="1"/>
</dbReference>
<feature type="binding site" evidence="7">
    <location>
        <position position="75"/>
    </location>
    <ligand>
        <name>[4Fe-4S] cluster</name>
        <dbReference type="ChEBI" id="CHEBI:49883"/>
        <label>2</label>
    </ligand>
</feature>
<feature type="binding site" evidence="7">
    <location>
        <position position="120"/>
    </location>
    <ligand>
        <name>[4Fe-4S] cluster</name>
        <dbReference type="ChEBI" id="CHEBI:49883"/>
        <label>1</label>
    </ligand>
</feature>
<dbReference type="InterPro" id="IPR010226">
    <property type="entry name" value="NADH_quinone_OxRdtase_chainI"/>
</dbReference>
<comment type="cofactor">
    <cofactor evidence="7">
        <name>[4Fe-4S] cluster</name>
        <dbReference type="ChEBI" id="CHEBI:49883"/>
    </cofactor>
    <text evidence="7">Binds 2 [4Fe-4S] clusters per subunit.</text>
</comment>
<comment type="subunit">
    <text evidence="7">NDH-1 is composed of 14 different subunits. Subunits NuoA, H, J, K, L, M, N constitute the membrane sector of the complex.</text>
</comment>
<dbReference type="EMBL" id="JACYXC010000001">
    <property type="protein sequence ID" value="MBH5335483.1"/>
    <property type="molecule type" value="Genomic_DNA"/>
</dbReference>
<evidence type="ECO:0000256" key="7">
    <source>
        <dbReference type="HAMAP-Rule" id="MF_01351"/>
    </source>
</evidence>
<comment type="catalytic activity">
    <reaction evidence="7">
        <text>a quinone + NADH + 5 H(+)(in) = a quinol + NAD(+) + 4 H(+)(out)</text>
        <dbReference type="Rhea" id="RHEA:57888"/>
        <dbReference type="ChEBI" id="CHEBI:15378"/>
        <dbReference type="ChEBI" id="CHEBI:24646"/>
        <dbReference type="ChEBI" id="CHEBI:57540"/>
        <dbReference type="ChEBI" id="CHEBI:57945"/>
        <dbReference type="ChEBI" id="CHEBI:132124"/>
    </reaction>
</comment>
<evidence type="ECO:0000313" key="10">
    <source>
        <dbReference type="EMBL" id="MBH5335483.1"/>
    </source>
</evidence>
<dbReference type="InterPro" id="IPR017896">
    <property type="entry name" value="4Fe4S_Fe-S-bd"/>
</dbReference>
<dbReference type="Proteomes" id="UP000807371">
    <property type="component" value="Unassembled WGS sequence"/>
</dbReference>
<keyword evidence="3 7" id="KW-0479">Metal-binding</keyword>
<proteinExistence type="inferred from homology"/>
<dbReference type="PROSITE" id="PS51379">
    <property type="entry name" value="4FE4S_FER_2"/>
    <property type="match status" value="2"/>
</dbReference>
<evidence type="ECO:0000259" key="9">
    <source>
        <dbReference type="PROSITE" id="PS51379"/>
    </source>
</evidence>
<feature type="domain" description="4Fe-4S ferredoxin-type" evidence="9">
    <location>
        <begin position="55"/>
        <end position="85"/>
    </location>
</feature>
<comment type="caution">
    <text evidence="10">The sequence shown here is derived from an EMBL/GenBank/DDBJ whole genome shotgun (WGS) entry which is preliminary data.</text>
</comment>
<keyword evidence="7" id="KW-0520">NAD</keyword>
<feature type="region of interest" description="Disordered" evidence="8">
    <location>
        <begin position="183"/>
        <end position="234"/>
    </location>
</feature>
<keyword evidence="2 7" id="KW-0004">4Fe-4S</keyword>
<dbReference type="InterPro" id="IPR017900">
    <property type="entry name" value="4Fe4S_Fe_S_CS"/>
</dbReference>
<evidence type="ECO:0000256" key="5">
    <source>
        <dbReference type="ARBA" id="ARBA00023004"/>
    </source>
</evidence>
<evidence type="ECO:0000256" key="2">
    <source>
        <dbReference type="ARBA" id="ARBA00022485"/>
    </source>
</evidence>
<dbReference type="EC" id="7.1.1.-" evidence="7"/>
<accession>A0ABS0NJW0</accession>
<comment type="function">
    <text evidence="7">NDH-1 shuttles electrons from NADH, via FMN and iron-sulfur (Fe-S) centers, to quinones in the respiratory chain. The immediate electron acceptor for the enzyme in this species is believed to be ubiquinone. Couples the redox reaction to proton translocation (for every two electrons transferred, four hydrogen ions are translocated across the cytoplasmic membrane), and thus conserves the redox energy in a proton gradient.</text>
</comment>
<gene>
    <name evidence="7 10" type="primary">nuoI</name>
    <name evidence="10" type="ORF">IHE55_12025</name>
</gene>
<protein>
    <recommendedName>
        <fullName evidence="7">NADH-quinone oxidoreductase subunit I</fullName>
        <ecNumber evidence="7">7.1.1.-</ecNumber>
    </recommendedName>
    <alternativeName>
        <fullName evidence="7">NADH dehydrogenase I subunit I</fullName>
    </alternativeName>
    <alternativeName>
        <fullName evidence="7">NDH-1 subunit I</fullName>
    </alternativeName>
</protein>
<keyword evidence="7" id="KW-0472">Membrane</keyword>
<feature type="binding site" evidence="7">
    <location>
        <position position="113"/>
    </location>
    <ligand>
        <name>[4Fe-4S] cluster</name>
        <dbReference type="ChEBI" id="CHEBI:49883"/>
        <label>2</label>
    </ligand>
</feature>
<feature type="binding site" evidence="7">
    <location>
        <position position="110"/>
    </location>
    <ligand>
        <name>[4Fe-4S] cluster</name>
        <dbReference type="ChEBI" id="CHEBI:49883"/>
        <label>2</label>
    </ligand>
</feature>
<keyword evidence="7" id="KW-0874">Quinone</keyword>
<keyword evidence="5 7" id="KW-0408">Iron</keyword>
<name>A0ABS0NJW0_9ACTN</name>
<keyword evidence="7" id="KW-0830">Ubiquinone</keyword>
<feature type="binding site" evidence="7">
    <location>
        <position position="71"/>
    </location>
    <ligand>
        <name>[4Fe-4S] cluster</name>
        <dbReference type="ChEBI" id="CHEBI:49883"/>
        <label>1</label>
    </ligand>
</feature>
<evidence type="ECO:0000256" key="1">
    <source>
        <dbReference type="ARBA" id="ARBA00010277"/>
    </source>
</evidence>
<feature type="binding site" evidence="7">
    <location>
        <position position="116"/>
    </location>
    <ligand>
        <name>[4Fe-4S] cluster</name>
        <dbReference type="ChEBI" id="CHEBI:49883"/>
        <label>2</label>
    </ligand>
</feature>
<evidence type="ECO:0000313" key="11">
    <source>
        <dbReference type="Proteomes" id="UP000807371"/>
    </source>
</evidence>
<sequence>MPDNNSGQESSRTSWQNPVAGFGVTFANMFKKRITEQYPEYKKPTAPRFHGRHQLNRHPDGLEKCVGCELCAWACPADAIYVEGADNTDEERYSPGERYGRVYQINYLRCILCGLCVEACPTRALTMTNEYELADRSRASLIYTKEELLAGLTEGMVDTPHAIFPGMDEQDYYRGLVTEAAPGTERQVARSQGEEMPVDSEPAGPADVAGTSPGTSGAGGGAGSDRASGKEVRA</sequence>